<reference evidence="2 3" key="1">
    <citation type="submission" date="2022-11" db="EMBL/GenBank/DDBJ databases">
        <title>Minimal conservation of predation-associated metabolite biosynthetic gene clusters underscores biosynthetic potential of Myxococcota including descriptions for ten novel species: Archangium lansinium sp. nov., Myxococcus landrumus sp. nov., Nannocystis bai.</title>
        <authorList>
            <person name="Ahearne A."/>
            <person name="Stevens C."/>
            <person name="Dowd S."/>
        </authorList>
    </citation>
    <scope>NUCLEOTIDE SEQUENCE [LARGE SCALE GENOMIC DNA]</scope>
    <source>
        <strain evidence="2 3">NCELM</strain>
    </source>
</reference>
<feature type="region of interest" description="Disordered" evidence="1">
    <location>
        <begin position="1"/>
        <end position="35"/>
    </location>
</feature>
<name>A0ABT5B339_9BACT</name>
<sequence length="283" mass="30141">MTIEPELARQGVHSGSTPGQDDHVEQRSTAPTPVTAGRRAAAALLVKQRLRCGSSNGWKELDMLVFDTVAEFPAYLVGLLGSLAPPGGPSEPDAAAEREVVAAEFDDDELYLEEVVADGSGCDDESNYSIAISPDKNSFMIMYNAMELENPSPDGDRLQTKNCLVSVRLHIPSGFQVGMASLVSRGGAIVAEGVTAQVTSRYWLAGDPVGNTDRAELAGPYDGYFEYQRDVPLSSVVWSPCGGPAVVTLDNLLVLDATKNPEGASEIVLDYTDIGISQRECEG</sequence>
<dbReference type="InterPro" id="IPR025649">
    <property type="entry name" value="DUF4360"/>
</dbReference>
<keyword evidence="3" id="KW-1185">Reference proteome</keyword>
<dbReference type="Pfam" id="PF14273">
    <property type="entry name" value="DUF4360"/>
    <property type="match status" value="1"/>
</dbReference>
<accession>A0ABT5B339</accession>
<evidence type="ECO:0000313" key="2">
    <source>
        <dbReference type="EMBL" id="MDC0668080.1"/>
    </source>
</evidence>
<gene>
    <name evidence="2" type="ORF">POL58_10045</name>
</gene>
<protein>
    <submittedName>
        <fullName evidence="2">DUF4360 domain-containing protein</fullName>
    </submittedName>
</protein>
<dbReference type="PANTHER" id="PTHR38847:SF1">
    <property type="entry name" value="PSEUDOURIDINE SYNTHASE RSUA_RLUA-LIKE DOMAIN-CONTAINING PROTEIN"/>
    <property type="match status" value="1"/>
</dbReference>
<proteinExistence type="predicted"/>
<dbReference type="EMBL" id="JAQNDN010000003">
    <property type="protein sequence ID" value="MDC0668080.1"/>
    <property type="molecule type" value="Genomic_DNA"/>
</dbReference>
<dbReference type="PANTHER" id="PTHR38847">
    <property type="match status" value="1"/>
</dbReference>
<dbReference type="Proteomes" id="UP001217838">
    <property type="component" value="Unassembled WGS sequence"/>
</dbReference>
<comment type="caution">
    <text evidence="2">The sequence shown here is derived from an EMBL/GenBank/DDBJ whole genome shotgun (WGS) entry which is preliminary data.</text>
</comment>
<evidence type="ECO:0000256" key="1">
    <source>
        <dbReference type="SAM" id="MobiDB-lite"/>
    </source>
</evidence>
<organism evidence="2 3">
    <name type="scientific">Nannocystis radixulma</name>
    <dbReference type="NCBI Taxonomy" id="2995305"/>
    <lineage>
        <taxon>Bacteria</taxon>
        <taxon>Pseudomonadati</taxon>
        <taxon>Myxococcota</taxon>
        <taxon>Polyangia</taxon>
        <taxon>Nannocystales</taxon>
        <taxon>Nannocystaceae</taxon>
        <taxon>Nannocystis</taxon>
    </lineage>
</organism>
<evidence type="ECO:0000313" key="3">
    <source>
        <dbReference type="Proteomes" id="UP001217838"/>
    </source>
</evidence>
<dbReference type="RefSeq" id="WP_271996842.1">
    <property type="nucleotide sequence ID" value="NZ_JAQNDN010000003.1"/>
</dbReference>